<evidence type="ECO:0000256" key="1">
    <source>
        <dbReference type="SAM" id="SignalP"/>
    </source>
</evidence>
<dbReference type="SMR" id="A0A0H3C5F0"/>
<dbReference type="Proteomes" id="UP000001364">
    <property type="component" value="Chromosome"/>
</dbReference>
<keyword evidence="4" id="KW-1185">Reference proteome</keyword>
<protein>
    <submittedName>
        <fullName evidence="3">Esterase lipase Family protein</fullName>
        <ecNumber evidence="3">3.1.1.-</ecNumber>
    </submittedName>
</protein>
<dbReference type="GO" id="GO:0016787">
    <property type="term" value="F:hydrolase activity"/>
    <property type="evidence" value="ECO:0007669"/>
    <property type="project" value="UniProtKB-KW"/>
</dbReference>
<dbReference type="PANTHER" id="PTHR43798:SF33">
    <property type="entry name" value="HYDROLASE, PUTATIVE (AFU_ORTHOLOGUE AFUA_2G14860)-RELATED"/>
    <property type="match status" value="1"/>
</dbReference>
<keyword evidence="3" id="KW-0378">Hydrolase</keyword>
<dbReference type="InterPro" id="IPR029058">
    <property type="entry name" value="AB_hydrolase_fold"/>
</dbReference>
<name>A0A0H3C5F0_CAUVN</name>
<dbReference type="HOGENOM" id="CLU_020336_50_4_5"/>
<sequence>MRGLTISGVFAVLVLTASLAQAGEVTVDGRKVAYREWGGGERTLVMVSGLGDGAETFETVGPRLAQGWRVIAYDRAGYGGSADDPRVHDAERAEAELKGLLAALKVRKPVLLGHSLGGVFAAHFAARNPGEVTGLVLEETRPTGFTAACKAKRMRGCAFPPLLKYAFPPGGRREVEALDRIERQEAETPGGATPTLILTRANTGQGGFDGLWLEQQAKLVQRWPAARLVAAPKGGHYIHRDARDWFVAEVSGFLAGFPTR</sequence>
<dbReference type="InterPro" id="IPR050266">
    <property type="entry name" value="AB_hydrolase_sf"/>
</dbReference>
<dbReference type="GO" id="GO:0016020">
    <property type="term" value="C:membrane"/>
    <property type="evidence" value="ECO:0007669"/>
    <property type="project" value="TreeGrafter"/>
</dbReference>
<dbReference type="RefSeq" id="YP_002515598.1">
    <property type="nucleotide sequence ID" value="NC_011916.1"/>
</dbReference>
<dbReference type="Pfam" id="PF00561">
    <property type="entry name" value="Abhydrolase_1"/>
    <property type="match status" value="1"/>
</dbReference>
<dbReference type="RefSeq" id="WP_010918112.1">
    <property type="nucleotide sequence ID" value="NC_011916.1"/>
</dbReference>
<gene>
    <name evidence="3" type="ordered locus">CCNA_00223</name>
</gene>
<organism evidence="3 4">
    <name type="scientific">Caulobacter vibrioides (strain NA1000 / CB15N)</name>
    <name type="common">Caulobacter crescentus</name>
    <dbReference type="NCBI Taxonomy" id="565050"/>
    <lineage>
        <taxon>Bacteria</taxon>
        <taxon>Pseudomonadati</taxon>
        <taxon>Pseudomonadota</taxon>
        <taxon>Alphaproteobacteria</taxon>
        <taxon>Caulobacterales</taxon>
        <taxon>Caulobacteraceae</taxon>
        <taxon>Caulobacter</taxon>
    </lineage>
</organism>
<dbReference type="EMBL" id="CP001340">
    <property type="protein sequence ID" value="ACL93690.1"/>
    <property type="molecule type" value="Genomic_DNA"/>
</dbReference>
<dbReference type="AlphaFoldDB" id="A0A0H3C5F0"/>
<dbReference type="Gene3D" id="3.40.50.1820">
    <property type="entry name" value="alpha/beta hydrolase"/>
    <property type="match status" value="1"/>
</dbReference>
<dbReference type="SUPFAM" id="SSF53474">
    <property type="entry name" value="alpha/beta-Hydrolases"/>
    <property type="match status" value="1"/>
</dbReference>
<evidence type="ECO:0000259" key="2">
    <source>
        <dbReference type="Pfam" id="PF00561"/>
    </source>
</evidence>
<feature type="signal peptide" evidence="1">
    <location>
        <begin position="1"/>
        <end position="22"/>
    </location>
</feature>
<dbReference type="OrthoDB" id="7185741at2"/>
<proteinExistence type="predicted"/>
<dbReference type="InterPro" id="IPR000073">
    <property type="entry name" value="AB_hydrolase_1"/>
</dbReference>
<dbReference type="KEGG" id="ccs:CCNA_00223"/>
<dbReference type="GeneID" id="7330269"/>
<accession>A0A0H3C5F0</accession>
<feature type="domain" description="AB hydrolase-1" evidence="2">
    <location>
        <begin position="43"/>
        <end position="140"/>
    </location>
</feature>
<dbReference type="PANTHER" id="PTHR43798">
    <property type="entry name" value="MONOACYLGLYCEROL LIPASE"/>
    <property type="match status" value="1"/>
</dbReference>
<evidence type="ECO:0000313" key="4">
    <source>
        <dbReference type="Proteomes" id="UP000001364"/>
    </source>
</evidence>
<evidence type="ECO:0000313" key="3">
    <source>
        <dbReference type="EMBL" id="ACL93690.1"/>
    </source>
</evidence>
<dbReference type="EC" id="3.1.1.-" evidence="3"/>
<dbReference type="PhylomeDB" id="A0A0H3C5F0"/>
<dbReference type="PATRIC" id="fig|565050.3.peg.220"/>
<feature type="chain" id="PRO_5002605695" evidence="1">
    <location>
        <begin position="23"/>
        <end position="260"/>
    </location>
</feature>
<keyword evidence="1" id="KW-0732">Signal</keyword>
<dbReference type="PRINTS" id="PR00111">
    <property type="entry name" value="ABHYDROLASE"/>
</dbReference>
<reference evidence="3 4" key="1">
    <citation type="journal article" date="2010" name="J. Bacteriol.">
        <title>The genetic basis of laboratory adaptation in Caulobacter crescentus.</title>
        <authorList>
            <person name="Marks M.E."/>
            <person name="Castro-Rojas C.M."/>
            <person name="Teiling C."/>
            <person name="Du L."/>
            <person name="Kapatral V."/>
            <person name="Walunas T.L."/>
            <person name="Crosson S."/>
        </authorList>
    </citation>
    <scope>NUCLEOTIDE SEQUENCE [LARGE SCALE GENOMIC DNA]</scope>
    <source>
        <strain evidence="4">NA1000 / CB15N</strain>
    </source>
</reference>